<sequence>MSELLDNTPRNDAPTKSPSKTIKTNIGLQEAEKSRKEAKRAEMARLVSQGSQYTELVELEADLSDRSLLCRLEKRDEVEERLLSQHEQECQIVTCKTYLFLSSWMCKRSVIG</sequence>
<accession>A0A3P7QD55</accession>
<reference evidence="2 3" key="1">
    <citation type="submission" date="2018-11" db="EMBL/GenBank/DDBJ databases">
        <authorList>
            <consortium name="Pathogen Informatics"/>
        </authorList>
    </citation>
    <scope>NUCLEOTIDE SEQUENCE [LARGE SCALE GENOMIC DNA]</scope>
</reference>
<feature type="region of interest" description="Disordered" evidence="1">
    <location>
        <begin position="1"/>
        <end position="24"/>
    </location>
</feature>
<dbReference type="Proteomes" id="UP000281553">
    <property type="component" value="Unassembled WGS sequence"/>
</dbReference>
<dbReference type="EMBL" id="UYRU01079074">
    <property type="protein sequence ID" value="VDN29792.1"/>
    <property type="molecule type" value="Genomic_DNA"/>
</dbReference>
<organism evidence="2 3">
    <name type="scientific">Dibothriocephalus latus</name>
    <name type="common">Fish tapeworm</name>
    <name type="synonym">Diphyllobothrium latum</name>
    <dbReference type="NCBI Taxonomy" id="60516"/>
    <lineage>
        <taxon>Eukaryota</taxon>
        <taxon>Metazoa</taxon>
        <taxon>Spiralia</taxon>
        <taxon>Lophotrochozoa</taxon>
        <taxon>Platyhelminthes</taxon>
        <taxon>Cestoda</taxon>
        <taxon>Eucestoda</taxon>
        <taxon>Diphyllobothriidea</taxon>
        <taxon>Diphyllobothriidae</taxon>
        <taxon>Dibothriocephalus</taxon>
    </lineage>
</organism>
<name>A0A3P7QD55_DIBLA</name>
<dbReference type="OrthoDB" id="6093546at2759"/>
<evidence type="ECO:0000313" key="3">
    <source>
        <dbReference type="Proteomes" id="UP000281553"/>
    </source>
</evidence>
<gene>
    <name evidence="2" type="ORF">DILT_LOCUS15426</name>
</gene>
<protein>
    <submittedName>
        <fullName evidence="2">Uncharacterized protein</fullName>
    </submittedName>
</protein>
<keyword evidence="3" id="KW-1185">Reference proteome</keyword>
<evidence type="ECO:0000313" key="2">
    <source>
        <dbReference type="EMBL" id="VDN29792.1"/>
    </source>
</evidence>
<dbReference type="AlphaFoldDB" id="A0A3P7QD55"/>
<proteinExistence type="predicted"/>
<feature type="compositionally biased region" description="Polar residues" evidence="1">
    <location>
        <begin position="8"/>
        <end position="24"/>
    </location>
</feature>
<evidence type="ECO:0000256" key="1">
    <source>
        <dbReference type="SAM" id="MobiDB-lite"/>
    </source>
</evidence>